<comment type="caution">
    <text evidence="2">The sequence shown here is derived from an EMBL/GenBank/DDBJ whole genome shotgun (WGS) entry which is preliminary data.</text>
</comment>
<dbReference type="PANTHER" id="PTHR43415:SF3">
    <property type="entry name" value="GNAT-FAMILY ACETYLTRANSFERASE"/>
    <property type="match status" value="1"/>
</dbReference>
<evidence type="ECO:0000259" key="1">
    <source>
        <dbReference type="PROSITE" id="PS51186"/>
    </source>
</evidence>
<dbReference type="RefSeq" id="WP_378142091.1">
    <property type="nucleotide sequence ID" value="NZ_JBHSEF010000023.1"/>
</dbReference>
<dbReference type="SUPFAM" id="SSF55729">
    <property type="entry name" value="Acyl-CoA N-acyltransferases (Nat)"/>
    <property type="match status" value="1"/>
</dbReference>
<feature type="domain" description="N-acetyltransferase" evidence="1">
    <location>
        <begin position="9"/>
        <end position="160"/>
    </location>
</feature>
<name>A0ABV8UYG6_9BACL</name>
<dbReference type="InterPro" id="IPR016181">
    <property type="entry name" value="Acyl_CoA_acyltransferase"/>
</dbReference>
<keyword evidence="3" id="KW-1185">Reference proteome</keyword>
<dbReference type="Gene3D" id="3.40.630.30">
    <property type="match status" value="1"/>
</dbReference>
<dbReference type="InterPro" id="IPR000182">
    <property type="entry name" value="GNAT_dom"/>
</dbReference>
<dbReference type="Pfam" id="PF13302">
    <property type="entry name" value="Acetyltransf_3"/>
    <property type="match status" value="1"/>
</dbReference>
<evidence type="ECO:0000313" key="2">
    <source>
        <dbReference type="EMBL" id="MFC4355578.1"/>
    </source>
</evidence>
<dbReference type="PANTHER" id="PTHR43415">
    <property type="entry name" value="SPERMIDINE N(1)-ACETYLTRANSFERASE"/>
    <property type="match status" value="1"/>
</dbReference>
<dbReference type="EC" id="2.3.-.-" evidence="2"/>
<gene>
    <name evidence="2" type="ORF">ACFO0S_10990</name>
</gene>
<keyword evidence="2" id="KW-0808">Transferase</keyword>
<protein>
    <submittedName>
        <fullName evidence="2">GNAT family N-acetyltransferase</fullName>
        <ecNumber evidence="2">2.3.-.-</ecNumber>
    </submittedName>
</protein>
<sequence>MENVAGLEISLRPLTMNDFPEVAKWSQDHLFCQANEWTTNRDANELLAWWERCVENDSPTFLRLGIEYSGRLIGYIDLADQTDTSTELGIAIGESSLWQQGIGTKAAQLAITYASKRFRIHHVTAETNLENLRAQKMLEKLGFEIVSQNGSTLFFRKTIV</sequence>
<dbReference type="GO" id="GO:0016746">
    <property type="term" value="F:acyltransferase activity"/>
    <property type="evidence" value="ECO:0007669"/>
    <property type="project" value="UniProtKB-KW"/>
</dbReference>
<dbReference type="Proteomes" id="UP001595733">
    <property type="component" value="Unassembled WGS sequence"/>
</dbReference>
<dbReference type="EMBL" id="JBHSEF010000023">
    <property type="protein sequence ID" value="MFC4355578.1"/>
    <property type="molecule type" value="Genomic_DNA"/>
</dbReference>
<dbReference type="PROSITE" id="PS51186">
    <property type="entry name" value="GNAT"/>
    <property type="match status" value="1"/>
</dbReference>
<reference evidence="3" key="1">
    <citation type="journal article" date="2019" name="Int. J. Syst. Evol. Microbiol.">
        <title>The Global Catalogue of Microorganisms (GCM) 10K type strain sequencing project: providing services to taxonomists for standard genome sequencing and annotation.</title>
        <authorList>
            <consortium name="The Broad Institute Genomics Platform"/>
            <consortium name="The Broad Institute Genome Sequencing Center for Infectious Disease"/>
            <person name="Wu L."/>
            <person name="Ma J."/>
        </authorList>
    </citation>
    <scope>NUCLEOTIDE SEQUENCE [LARGE SCALE GENOMIC DNA]</scope>
    <source>
        <strain evidence="3">CCUG 50353</strain>
    </source>
</reference>
<organism evidence="2 3">
    <name type="scientific">Chryseomicrobium palamuruense</name>
    <dbReference type="NCBI Taxonomy" id="682973"/>
    <lineage>
        <taxon>Bacteria</taxon>
        <taxon>Bacillati</taxon>
        <taxon>Bacillota</taxon>
        <taxon>Bacilli</taxon>
        <taxon>Bacillales</taxon>
        <taxon>Caryophanaceae</taxon>
        <taxon>Chryseomicrobium</taxon>
    </lineage>
</organism>
<keyword evidence="2" id="KW-0012">Acyltransferase</keyword>
<proteinExistence type="predicted"/>
<evidence type="ECO:0000313" key="3">
    <source>
        <dbReference type="Proteomes" id="UP001595733"/>
    </source>
</evidence>
<accession>A0ABV8UYG6</accession>